<accession>A0A9D4G9P3</accession>
<dbReference type="EMBL" id="JAIWYP010000006">
    <property type="protein sequence ID" value="KAH3811406.1"/>
    <property type="molecule type" value="Genomic_DNA"/>
</dbReference>
<evidence type="ECO:0000313" key="3">
    <source>
        <dbReference type="Proteomes" id="UP000828390"/>
    </source>
</evidence>
<sequence>MHRLIGDNTLQICIKHNITLQKLQRQKLQNESKKKIAEQEERERRRLAAQRVQEEQQALLSRQREVKCGHCSVGRES</sequence>
<proteinExistence type="predicted"/>
<keyword evidence="1" id="KW-0175">Coiled coil</keyword>
<organism evidence="2 3">
    <name type="scientific">Dreissena polymorpha</name>
    <name type="common">Zebra mussel</name>
    <name type="synonym">Mytilus polymorpha</name>
    <dbReference type="NCBI Taxonomy" id="45954"/>
    <lineage>
        <taxon>Eukaryota</taxon>
        <taxon>Metazoa</taxon>
        <taxon>Spiralia</taxon>
        <taxon>Lophotrochozoa</taxon>
        <taxon>Mollusca</taxon>
        <taxon>Bivalvia</taxon>
        <taxon>Autobranchia</taxon>
        <taxon>Heteroconchia</taxon>
        <taxon>Euheterodonta</taxon>
        <taxon>Imparidentia</taxon>
        <taxon>Neoheterodontei</taxon>
        <taxon>Myida</taxon>
        <taxon>Dreissenoidea</taxon>
        <taxon>Dreissenidae</taxon>
        <taxon>Dreissena</taxon>
    </lineage>
</organism>
<comment type="caution">
    <text evidence="2">The sequence shown here is derived from an EMBL/GenBank/DDBJ whole genome shotgun (WGS) entry which is preliminary data.</text>
</comment>
<evidence type="ECO:0000256" key="1">
    <source>
        <dbReference type="SAM" id="Coils"/>
    </source>
</evidence>
<reference evidence="2" key="1">
    <citation type="journal article" date="2019" name="bioRxiv">
        <title>The Genome of the Zebra Mussel, Dreissena polymorpha: A Resource for Invasive Species Research.</title>
        <authorList>
            <person name="McCartney M.A."/>
            <person name="Auch B."/>
            <person name="Kono T."/>
            <person name="Mallez S."/>
            <person name="Zhang Y."/>
            <person name="Obille A."/>
            <person name="Becker A."/>
            <person name="Abrahante J.E."/>
            <person name="Garbe J."/>
            <person name="Badalamenti J.P."/>
            <person name="Herman A."/>
            <person name="Mangelson H."/>
            <person name="Liachko I."/>
            <person name="Sullivan S."/>
            <person name="Sone E.D."/>
            <person name="Koren S."/>
            <person name="Silverstein K.A.T."/>
            <person name="Beckman K.B."/>
            <person name="Gohl D.M."/>
        </authorList>
    </citation>
    <scope>NUCLEOTIDE SEQUENCE</scope>
    <source>
        <strain evidence="2">Duluth1</strain>
        <tissue evidence="2">Whole animal</tissue>
    </source>
</reference>
<evidence type="ECO:0000313" key="2">
    <source>
        <dbReference type="EMBL" id="KAH3811406.1"/>
    </source>
</evidence>
<reference evidence="2" key="2">
    <citation type="submission" date="2020-11" db="EMBL/GenBank/DDBJ databases">
        <authorList>
            <person name="McCartney M.A."/>
            <person name="Auch B."/>
            <person name="Kono T."/>
            <person name="Mallez S."/>
            <person name="Becker A."/>
            <person name="Gohl D.M."/>
            <person name="Silverstein K.A.T."/>
            <person name="Koren S."/>
            <person name="Bechman K.B."/>
            <person name="Herman A."/>
            <person name="Abrahante J.E."/>
            <person name="Garbe J."/>
        </authorList>
    </citation>
    <scope>NUCLEOTIDE SEQUENCE</scope>
    <source>
        <strain evidence="2">Duluth1</strain>
        <tissue evidence="2">Whole animal</tissue>
    </source>
</reference>
<dbReference type="AlphaFoldDB" id="A0A9D4G9P3"/>
<feature type="coiled-coil region" evidence="1">
    <location>
        <begin position="20"/>
        <end position="57"/>
    </location>
</feature>
<keyword evidence="3" id="KW-1185">Reference proteome</keyword>
<protein>
    <submittedName>
        <fullName evidence="2">Uncharacterized protein</fullName>
    </submittedName>
</protein>
<dbReference type="Proteomes" id="UP000828390">
    <property type="component" value="Unassembled WGS sequence"/>
</dbReference>
<name>A0A9D4G9P3_DREPO</name>
<gene>
    <name evidence="2" type="ORF">DPMN_139816</name>
</gene>